<comment type="caution">
    <text evidence="4">The sequence shown here is derived from an EMBL/GenBank/DDBJ whole genome shotgun (WGS) entry which is preliminary data.</text>
</comment>
<dbReference type="Proteomes" id="UP001501169">
    <property type="component" value="Unassembled WGS sequence"/>
</dbReference>
<evidence type="ECO:0000256" key="1">
    <source>
        <dbReference type="ARBA" id="ARBA00022630"/>
    </source>
</evidence>
<keyword evidence="5" id="KW-1185">Reference proteome</keyword>
<sequence>MNKVVDLVIIGAGLSGLSCALVTGRGLLKVAILNDEQKLHGDFDTHNFITNDGQTKQSIFEKGLNDLKKYPNIEYHNNPVEDIALTLDGYLVTTQSGLKFEAKKIVFAMGNLFDFSDLGIDGLRESWGVSAFSCPYCHGYELKGKKISIIAQNESDVNFIKLVSRWSSDITIFIQSENYPQIEKSIRHNIENPVIYKDKILRLEHNAGNISEIVMVGGVKLKSDAVFISDINTKSNNLINKVYSSTVFNPQLNKEIYKTDSFGRTDLRNVFIIGDSRTRFSTLVGAANEGFLTGVMIVNDYVY</sequence>
<name>A0ABN1DIX8_9GAMM</name>
<feature type="domain" description="FAD/NAD(P)-binding" evidence="3">
    <location>
        <begin position="6"/>
        <end position="145"/>
    </location>
</feature>
<dbReference type="InterPro" id="IPR036188">
    <property type="entry name" value="FAD/NAD-bd_sf"/>
</dbReference>
<dbReference type="InterPro" id="IPR050097">
    <property type="entry name" value="Ferredoxin-NADP_redctase_2"/>
</dbReference>
<dbReference type="PROSITE" id="PS51257">
    <property type="entry name" value="PROKAR_LIPOPROTEIN"/>
    <property type="match status" value="1"/>
</dbReference>
<dbReference type="SUPFAM" id="SSF51905">
    <property type="entry name" value="FAD/NAD(P)-binding domain"/>
    <property type="match status" value="1"/>
</dbReference>
<dbReference type="Gene3D" id="3.50.50.60">
    <property type="entry name" value="FAD/NAD(P)-binding domain"/>
    <property type="match status" value="2"/>
</dbReference>
<keyword evidence="1" id="KW-0285">Flavoprotein</keyword>
<evidence type="ECO:0000259" key="3">
    <source>
        <dbReference type="Pfam" id="PF07992"/>
    </source>
</evidence>
<protein>
    <submittedName>
        <fullName evidence="4">NAD(P)/FAD-dependent oxidoreductase</fullName>
    </submittedName>
</protein>
<accession>A0ABN1DIX8</accession>
<proteinExistence type="predicted"/>
<keyword evidence="2" id="KW-0560">Oxidoreductase</keyword>
<gene>
    <name evidence="4" type="ORF">GCM10009098_10410</name>
</gene>
<dbReference type="RefSeq" id="WP_226766063.1">
    <property type="nucleotide sequence ID" value="NZ_BAAAEO010000002.1"/>
</dbReference>
<evidence type="ECO:0000256" key="2">
    <source>
        <dbReference type="ARBA" id="ARBA00023002"/>
    </source>
</evidence>
<reference evidence="4 5" key="1">
    <citation type="journal article" date="2019" name="Int. J. Syst. Evol. Microbiol.">
        <title>The Global Catalogue of Microorganisms (GCM) 10K type strain sequencing project: providing services to taxonomists for standard genome sequencing and annotation.</title>
        <authorList>
            <consortium name="The Broad Institute Genomics Platform"/>
            <consortium name="The Broad Institute Genome Sequencing Center for Infectious Disease"/>
            <person name="Wu L."/>
            <person name="Ma J."/>
        </authorList>
    </citation>
    <scope>NUCLEOTIDE SEQUENCE [LARGE SCALE GENOMIC DNA]</scope>
    <source>
        <strain evidence="4 5">JCM 14331</strain>
    </source>
</reference>
<dbReference type="Pfam" id="PF07992">
    <property type="entry name" value="Pyr_redox_2"/>
    <property type="match status" value="1"/>
</dbReference>
<dbReference type="PRINTS" id="PR00469">
    <property type="entry name" value="PNDRDTASEII"/>
</dbReference>
<dbReference type="PANTHER" id="PTHR48105">
    <property type="entry name" value="THIOREDOXIN REDUCTASE 1-RELATED-RELATED"/>
    <property type="match status" value="1"/>
</dbReference>
<evidence type="ECO:0000313" key="5">
    <source>
        <dbReference type="Proteomes" id="UP001501169"/>
    </source>
</evidence>
<dbReference type="InterPro" id="IPR023753">
    <property type="entry name" value="FAD/NAD-binding_dom"/>
</dbReference>
<evidence type="ECO:0000313" key="4">
    <source>
        <dbReference type="EMBL" id="GAA0544796.1"/>
    </source>
</evidence>
<dbReference type="EMBL" id="BAAAEO010000002">
    <property type="protein sequence ID" value="GAA0544796.1"/>
    <property type="molecule type" value="Genomic_DNA"/>
</dbReference>
<organism evidence="4 5">
    <name type="scientific">Rheinheimera aquimaris</name>
    <dbReference type="NCBI Taxonomy" id="412437"/>
    <lineage>
        <taxon>Bacteria</taxon>
        <taxon>Pseudomonadati</taxon>
        <taxon>Pseudomonadota</taxon>
        <taxon>Gammaproteobacteria</taxon>
        <taxon>Chromatiales</taxon>
        <taxon>Chromatiaceae</taxon>
        <taxon>Rheinheimera</taxon>
    </lineage>
</organism>